<proteinExistence type="predicted"/>
<evidence type="ECO:0008006" key="3">
    <source>
        <dbReference type="Google" id="ProtNLM"/>
    </source>
</evidence>
<protein>
    <recommendedName>
        <fullName evidence="3">NACHT-NTPase and P-loop NTPases N-terminal domain-containing protein</fullName>
    </recommendedName>
</protein>
<dbReference type="AlphaFoldDB" id="A0A2J6S5B4"/>
<dbReference type="Proteomes" id="UP000235786">
    <property type="component" value="Unassembled WGS sequence"/>
</dbReference>
<evidence type="ECO:0000313" key="1">
    <source>
        <dbReference type="EMBL" id="PMD45959.1"/>
    </source>
</evidence>
<dbReference type="PANTHER" id="PTHR35205:SF1">
    <property type="entry name" value="ZU5 DOMAIN-CONTAINING PROTEIN"/>
    <property type="match status" value="1"/>
</dbReference>
<dbReference type="EMBL" id="KZ613939">
    <property type="protein sequence ID" value="PMD45959.1"/>
    <property type="molecule type" value="Genomic_DNA"/>
</dbReference>
<dbReference type="Gene3D" id="3.40.50.300">
    <property type="entry name" value="P-loop containing nucleotide triphosphate hydrolases"/>
    <property type="match status" value="1"/>
</dbReference>
<gene>
    <name evidence="1" type="ORF">L207DRAFT_628611</name>
</gene>
<sequence>MADPLSAIGALAAASQLAEQCLKITLFICELRSRFRRSREFIDMSAQQVDQLIGISRQIILNPSLQTKTIAEVLEACLNDARTLHKFLQDGIISCKDSRVTKFKKTFTALRIRRLVEAQSESLEKWKGLLTLCISETNSTNLRTVARDIQASVEKSCALTNNSTSNMMTLVDTLPAILTQLTAIESKLRSVTSQMDAASEEAVSSARLTQSLECIMQHLTVNQKNSILHSHFGSNLLTHYLVPIPRNKTFAGFDDTIEKLKQQYSSGSRSAERVLTLTGVACGGKTQAAVEFCHRAQNTQQFGAIFWVKASSVNAVEKSFKAIANKLNVAQSDPMEARIKTTMSTLTAWPCPWLMVFDNYNGHDPSKDLGCYMPNSEQGSYLLIRKLEDLTPAEKGSAIYLPDLGLQEALELLLNRSAVEKNDENPVQGLKLARALGKIPRIIMQVGSYIKRQKISFAEYHRMLQQSDCRSVAALLDEWNLSKAQKKLVGTRIENYASDGEKPDIMIQ</sequence>
<reference evidence="1 2" key="1">
    <citation type="submission" date="2016-04" db="EMBL/GenBank/DDBJ databases">
        <title>A degradative enzymes factory behind the ericoid mycorrhizal symbiosis.</title>
        <authorList>
            <consortium name="DOE Joint Genome Institute"/>
            <person name="Martino E."/>
            <person name="Morin E."/>
            <person name="Grelet G."/>
            <person name="Kuo A."/>
            <person name="Kohler A."/>
            <person name="Daghino S."/>
            <person name="Barry K."/>
            <person name="Choi C."/>
            <person name="Cichocki N."/>
            <person name="Clum A."/>
            <person name="Copeland A."/>
            <person name="Hainaut M."/>
            <person name="Haridas S."/>
            <person name="Labutti K."/>
            <person name="Lindquist E."/>
            <person name="Lipzen A."/>
            <person name="Khouja H.-R."/>
            <person name="Murat C."/>
            <person name="Ohm R."/>
            <person name="Olson A."/>
            <person name="Spatafora J."/>
            <person name="Veneault-Fourrey C."/>
            <person name="Henrissat B."/>
            <person name="Grigoriev I."/>
            <person name="Martin F."/>
            <person name="Perotto S."/>
        </authorList>
    </citation>
    <scope>NUCLEOTIDE SEQUENCE [LARGE SCALE GENOMIC DNA]</scope>
    <source>
        <strain evidence="1 2">F</strain>
    </source>
</reference>
<evidence type="ECO:0000313" key="2">
    <source>
        <dbReference type="Proteomes" id="UP000235786"/>
    </source>
</evidence>
<dbReference type="PANTHER" id="PTHR35205">
    <property type="entry name" value="NB-ARC AND TPR DOMAIN PROTEIN"/>
    <property type="match status" value="1"/>
</dbReference>
<dbReference type="InterPro" id="IPR027417">
    <property type="entry name" value="P-loop_NTPase"/>
</dbReference>
<organism evidence="1 2">
    <name type="scientific">Hyaloscypha variabilis (strain UAMH 11265 / GT02V1 / F)</name>
    <name type="common">Meliniomyces variabilis</name>
    <dbReference type="NCBI Taxonomy" id="1149755"/>
    <lineage>
        <taxon>Eukaryota</taxon>
        <taxon>Fungi</taxon>
        <taxon>Dikarya</taxon>
        <taxon>Ascomycota</taxon>
        <taxon>Pezizomycotina</taxon>
        <taxon>Leotiomycetes</taxon>
        <taxon>Helotiales</taxon>
        <taxon>Hyaloscyphaceae</taxon>
        <taxon>Hyaloscypha</taxon>
        <taxon>Hyaloscypha variabilis</taxon>
    </lineage>
</organism>
<name>A0A2J6S5B4_HYAVF</name>
<accession>A0A2J6S5B4</accession>
<keyword evidence="2" id="KW-1185">Reference proteome</keyword>
<dbReference type="OrthoDB" id="6161812at2759"/>
<dbReference type="SUPFAM" id="SSF52540">
    <property type="entry name" value="P-loop containing nucleoside triphosphate hydrolases"/>
    <property type="match status" value="1"/>
</dbReference>